<name>A0A8S0R7J3_OLEEU</name>
<reference evidence="1 2" key="1">
    <citation type="submission" date="2019-12" db="EMBL/GenBank/DDBJ databases">
        <authorList>
            <person name="Alioto T."/>
            <person name="Alioto T."/>
            <person name="Gomez Garrido J."/>
        </authorList>
    </citation>
    <scope>NUCLEOTIDE SEQUENCE [LARGE SCALE GENOMIC DNA]</scope>
</reference>
<sequence>MRFNLHEEALCRFGIINILQLTNYEEQKQDIKEPVETSKYSAVSPASTFFHILIPETRVSTGDVKTVFIGHDHKNDLCGNLDGIWFCYGGGLGYHAYGVVGWPRRARVILDGVEKIKKWKRLNDGMMGKSFGRDDNNKHTY</sequence>
<dbReference type="InterPro" id="IPR029052">
    <property type="entry name" value="Metallo-depent_PP-like"/>
</dbReference>
<dbReference type="GO" id="GO:0016788">
    <property type="term" value="F:hydrolase activity, acting on ester bonds"/>
    <property type="evidence" value="ECO:0007669"/>
    <property type="project" value="TreeGrafter"/>
</dbReference>
<dbReference type="SUPFAM" id="SSF56300">
    <property type="entry name" value="Metallo-dependent phosphatases"/>
    <property type="match status" value="1"/>
</dbReference>
<dbReference type="OrthoDB" id="783096at2759"/>
<dbReference type="AlphaFoldDB" id="A0A8S0R7J3"/>
<dbReference type="Gramene" id="OE9A045098T1">
    <property type="protein sequence ID" value="OE9A045098C1"/>
    <property type="gene ID" value="OE9A045098"/>
</dbReference>
<dbReference type="GO" id="GO:0005737">
    <property type="term" value="C:cytoplasm"/>
    <property type="evidence" value="ECO:0007669"/>
    <property type="project" value="TreeGrafter"/>
</dbReference>
<proteinExistence type="predicted"/>
<keyword evidence="2" id="KW-1185">Reference proteome</keyword>
<dbReference type="PANTHER" id="PTHR32440:SF2">
    <property type="entry name" value="INACTIVE PURPLE ACID PHOSPHATASE 28-RELATED"/>
    <property type="match status" value="1"/>
</dbReference>
<evidence type="ECO:0000313" key="2">
    <source>
        <dbReference type="Proteomes" id="UP000594638"/>
    </source>
</evidence>
<dbReference type="EMBL" id="CACTIH010002261">
    <property type="protein sequence ID" value="CAA2975409.1"/>
    <property type="molecule type" value="Genomic_DNA"/>
</dbReference>
<dbReference type="Proteomes" id="UP000594638">
    <property type="component" value="Unassembled WGS sequence"/>
</dbReference>
<accession>A0A8S0R7J3</accession>
<evidence type="ECO:0000313" key="1">
    <source>
        <dbReference type="EMBL" id="CAA2975409.1"/>
    </source>
</evidence>
<gene>
    <name evidence="1" type="ORF">OLEA9_A045098</name>
</gene>
<dbReference type="PANTHER" id="PTHR32440">
    <property type="entry name" value="PHOSPHATASE DCR2-RELATED-RELATED"/>
    <property type="match status" value="1"/>
</dbReference>
<organism evidence="1 2">
    <name type="scientific">Olea europaea subsp. europaea</name>
    <dbReference type="NCBI Taxonomy" id="158383"/>
    <lineage>
        <taxon>Eukaryota</taxon>
        <taxon>Viridiplantae</taxon>
        <taxon>Streptophyta</taxon>
        <taxon>Embryophyta</taxon>
        <taxon>Tracheophyta</taxon>
        <taxon>Spermatophyta</taxon>
        <taxon>Magnoliopsida</taxon>
        <taxon>eudicotyledons</taxon>
        <taxon>Gunneridae</taxon>
        <taxon>Pentapetalae</taxon>
        <taxon>asterids</taxon>
        <taxon>lamiids</taxon>
        <taxon>Lamiales</taxon>
        <taxon>Oleaceae</taxon>
        <taxon>Oleeae</taxon>
        <taxon>Olea</taxon>
    </lineage>
</organism>
<protein>
    <submittedName>
        <fullName evidence="1">Uncharacterized protein</fullName>
    </submittedName>
</protein>
<comment type="caution">
    <text evidence="1">The sequence shown here is derived from an EMBL/GenBank/DDBJ whole genome shotgun (WGS) entry which is preliminary data.</text>
</comment>